<dbReference type="PROSITE" id="PS51257">
    <property type="entry name" value="PROKAR_LIPOPROTEIN"/>
    <property type="match status" value="1"/>
</dbReference>
<reference evidence="1 2" key="1">
    <citation type="submission" date="2019-08" db="EMBL/GenBank/DDBJ databases">
        <title>Draft genome sequence of Ulvibacter marinus type strain NBRC 109484.</title>
        <authorList>
            <person name="Kawano K."/>
            <person name="Ushijima N."/>
            <person name="Kihara M."/>
            <person name="Itoh H."/>
        </authorList>
    </citation>
    <scope>NUCLEOTIDE SEQUENCE [LARGE SCALE GENOMIC DNA]</scope>
    <source>
        <strain evidence="1 2">NBRC 109484</strain>
    </source>
</reference>
<dbReference type="AlphaFoldDB" id="A0A5J4J0X9"/>
<keyword evidence="2" id="KW-1185">Reference proteome</keyword>
<gene>
    <name evidence="1" type="ORF">ULMA_30640</name>
</gene>
<organism evidence="1 2">
    <name type="scientific">Patiriisocius marinus</name>
    <dbReference type="NCBI Taxonomy" id="1397112"/>
    <lineage>
        <taxon>Bacteria</taxon>
        <taxon>Pseudomonadati</taxon>
        <taxon>Bacteroidota</taxon>
        <taxon>Flavobacteriia</taxon>
        <taxon>Flavobacteriales</taxon>
        <taxon>Flavobacteriaceae</taxon>
        <taxon>Patiriisocius</taxon>
    </lineage>
</organism>
<sequence>MKPIYRTLILIIILSSCSSNSEKDKLIGNWSVPNGLNEFEFYKDSLIVNEWGMSYINEWNIDKSKLYLEPIKGLDSFALKTKSFDYRLSTNRDTLFIKRETDSFFGPAILRIKNAFDYQLKRNYLTIELPTEQDLVKEPDSSVGLNIYVGYNKDKLIAKSDDDRNLDLTDIKYFAYEYMASTEQGIQPNLHFNLIADKKIKTSELDSVRNILKQTNFSKIFRVYTNEKVDYNKTNWKDELVWYGRIE</sequence>
<dbReference type="Proteomes" id="UP000326509">
    <property type="component" value="Unassembled WGS sequence"/>
</dbReference>
<evidence type="ECO:0000313" key="2">
    <source>
        <dbReference type="Proteomes" id="UP000326509"/>
    </source>
</evidence>
<name>A0A5J4J0X9_9FLAO</name>
<evidence type="ECO:0008006" key="3">
    <source>
        <dbReference type="Google" id="ProtNLM"/>
    </source>
</evidence>
<accession>A0A5J4J0X9</accession>
<dbReference type="EMBL" id="BKCG01000012">
    <property type="protein sequence ID" value="GER60956.1"/>
    <property type="molecule type" value="Genomic_DNA"/>
</dbReference>
<evidence type="ECO:0000313" key="1">
    <source>
        <dbReference type="EMBL" id="GER60956.1"/>
    </source>
</evidence>
<proteinExistence type="predicted"/>
<dbReference type="RefSeq" id="WP_151675381.1">
    <property type="nucleotide sequence ID" value="NZ_BKCG01000012.1"/>
</dbReference>
<dbReference type="OrthoDB" id="1445377at2"/>
<comment type="caution">
    <text evidence="1">The sequence shown here is derived from an EMBL/GenBank/DDBJ whole genome shotgun (WGS) entry which is preliminary data.</text>
</comment>
<protein>
    <recommendedName>
        <fullName evidence="3">Lipoprotein</fullName>
    </recommendedName>
</protein>